<dbReference type="NCBIfam" id="TIGR00505">
    <property type="entry name" value="ribA"/>
    <property type="match status" value="1"/>
</dbReference>
<dbReference type="CDD" id="cd00641">
    <property type="entry name" value="GTP_cyclohydro2"/>
    <property type="match status" value="1"/>
</dbReference>
<evidence type="ECO:0000259" key="15">
    <source>
        <dbReference type="Pfam" id="PF00925"/>
    </source>
</evidence>
<dbReference type="InterPro" id="IPR032677">
    <property type="entry name" value="GTP_cyclohydro_II"/>
</dbReference>
<evidence type="ECO:0000256" key="12">
    <source>
        <dbReference type="ARBA" id="ARBA00049295"/>
    </source>
</evidence>
<evidence type="ECO:0000256" key="2">
    <source>
        <dbReference type="ARBA" id="ARBA00000751"/>
    </source>
</evidence>
<dbReference type="InterPro" id="IPR037238">
    <property type="entry name" value="YbiA-like_sf"/>
</dbReference>
<dbReference type="Gene3D" id="3.40.50.10990">
    <property type="entry name" value="GTP cyclohydrolase II"/>
    <property type="match status" value="1"/>
</dbReference>
<dbReference type="Pfam" id="PF00925">
    <property type="entry name" value="GTP_cyclohydro2"/>
    <property type="match status" value="1"/>
</dbReference>
<accession>A0A4Q9I1C5</accession>
<feature type="binding site" evidence="13">
    <location>
        <begin position="419"/>
        <end position="421"/>
    </location>
    <ligand>
        <name>GTP</name>
        <dbReference type="ChEBI" id="CHEBI:37565"/>
    </ligand>
</feature>
<dbReference type="EMBL" id="SIXH01000011">
    <property type="protein sequence ID" value="TBO61235.1"/>
    <property type="molecule type" value="Genomic_DNA"/>
</dbReference>
<keyword evidence="9 13" id="KW-0862">Zinc</keyword>
<feature type="binding site" evidence="13">
    <location>
        <position position="476"/>
    </location>
    <ligand>
        <name>GTP</name>
        <dbReference type="ChEBI" id="CHEBI:37565"/>
    </ligand>
</feature>
<dbReference type="GO" id="GO:0008270">
    <property type="term" value="F:zinc ion binding"/>
    <property type="evidence" value="ECO:0007669"/>
    <property type="project" value="UniProtKB-UniRule"/>
</dbReference>
<comment type="catalytic activity">
    <reaction evidence="2">
        <text>2,5-diamino-6-hydroxy-4-(5-phosphoribosylamino)-pyrimidine + H2O = 2,5,6-triamino-4-hydroxypyrimidine + D-ribose 5-phosphate</text>
        <dbReference type="Rhea" id="RHEA:23436"/>
        <dbReference type="ChEBI" id="CHEBI:15377"/>
        <dbReference type="ChEBI" id="CHEBI:58614"/>
        <dbReference type="ChEBI" id="CHEBI:78346"/>
        <dbReference type="ChEBI" id="CHEBI:137796"/>
    </reaction>
</comment>
<sequence length="537" mass="57754">MAAHHRFTLSVVSTPASACEARHRLLAQVRSWALPLEEETLSGIELVVGELLANAVRHGGPGPAEAVATWTGRDLVVEVHDRAAALPALSVPADDAECGRGLLLVDALSDRHGAEPTETGKRCWAAFDLPDSQRNGTTHRPIPDDEEKPVNPSAQPAIPVTQAESVVPRVIDRFAGRWEFLSNYSPAEVHLDQRRYPTVEHAYQAAKTLDTAIRERIAGTVDPDEAKLLGRRYADRADWEESKVAVVRALVEEKFRDPHLRALLLGTGGAELVEGNEWGDEFWGICAGHGQNTMGLILMAVREQARREAHPEEAKQLSPGGSADVSGSIGCAAQASIPTAHGTFTAWGYRSLLEGGEHLALTLGRVRDADRVLVRVHSECLTGEALGSLRCDCGPQLDTAMAEIAAVGTGVILYLRGHEGRGIGLLAKLRAYALQDAGFDTVDANSSMGLPADARDYRVAAQILNDLGVRSVRLLSNNPDKTAALTALGVEVSERVPLLVAPTIHSLGYLRTKRDRMGHDLPDLSESVAATRAERVS</sequence>
<feature type="domain" description="NADAR" evidence="16">
    <location>
        <begin position="180"/>
        <end position="304"/>
    </location>
</feature>
<dbReference type="RefSeq" id="WP_094792200.1">
    <property type="nucleotide sequence ID" value="NZ_NDXL01000001.1"/>
</dbReference>
<evidence type="ECO:0000256" key="7">
    <source>
        <dbReference type="ARBA" id="ARBA00022741"/>
    </source>
</evidence>
<comment type="catalytic activity">
    <reaction evidence="1">
        <text>5-amino-6-(5-phospho-D-ribosylamino)uracil + H2O = 5,6-diaminouracil + D-ribose 5-phosphate</text>
        <dbReference type="Rhea" id="RHEA:55020"/>
        <dbReference type="ChEBI" id="CHEBI:15377"/>
        <dbReference type="ChEBI" id="CHEBI:46252"/>
        <dbReference type="ChEBI" id="CHEBI:58453"/>
        <dbReference type="ChEBI" id="CHEBI:78346"/>
    </reaction>
</comment>
<dbReference type="InterPro" id="IPR036144">
    <property type="entry name" value="RibA-like_sf"/>
</dbReference>
<evidence type="ECO:0000256" key="3">
    <source>
        <dbReference type="ARBA" id="ARBA00004853"/>
    </source>
</evidence>
<dbReference type="PANTHER" id="PTHR21327:SF18">
    <property type="entry name" value="3,4-DIHYDROXY-2-BUTANONE 4-PHOSPHATE SYNTHASE"/>
    <property type="match status" value="1"/>
</dbReference>
<comment type="function">
    <text evidence="11 13">Catalyzes the conversion of GTP to 2,5-diamino-6-ribosylamino-4(3H)-pyrimidinone 5'-phosphate (DARP), formate and pyrophosphate.</text>
</comment>
<dbReference type="InterPro" id="IPR012816">
    <property type="entry name" value="NADAR"/>
</dbReference>
<dbReference type="CDD" id="cd15457">
    <property type="entry name" value="NADAR"/>
    <property type="match status" value="1"/>
</dbReference>
<dbReference type="CDD" id="cd16936">
    <property type="entry name" value="HATPase_RsbW-like"/>
    <property type="match status" value="1"/>
</dbReference>
<dbReference type="AlphaFoldDB" id="A0A4Q9I1C5"/>
<dbReference type="Proteomes" id="UP000292452">
    <property type="component" value="Unassembled WGS sequence"/>
</dbReference>
<evidence type="ECO:0000256" key="14">
    <source>
        <dbReference type="SAM" id="MobiDB-lite"/>
    </source>
</evidence>
<dbReference type="Pfam" id="PF08719">
    <property type="entry name" value="NADAR"/>
    <property type="match status" value="1"/>
</dbReference>
<comment type="caution">
    <text evidence="18">The sequence shown here is derived from an EMBL/GenBank/DDBJ whole genome shotgun (WGS) entry which is preliminary data.</text>
</comment>
<gene>
    <name evidence="13 18" type="primary">ribA</name>
    <name evidence="18" type="ORF">EYS09_02410</name>
</gene>
<keyword evidence="6 13" id="KW-0479">Metal-binding</keyword>
<evidence type="ECO:0000256" key="5">
    <source>
        <dbReference type="ARBA" id="ARBA00022619"/>
    </source>
</evidence>
<dbReference type="SUPFAM" id="SSF55874">
    <property type="entry name" value="ATPase domain of HSP90 chaperone/DNA topoisomerase II/histidine kinase"/>
    <property type="match status" value="1"/>
</dbReference>
<evidence type="ECO:0000259" key="16">
    <source>
        <dbReference type="Pfam" id="PF08719"/>
    </source>
</evidence>
<dbReference type="InterPro" id="IPR000926">
    <property type="entry name" value="RibA"/>
</dbReference>
<feature type="active site" description="Proton acceptor" evidence="13">
    <location>
        <position position="453"/>
    </location>
</feature>
<dbReference type="Pfam" id="PF13581">
    <property type="entry name" value="HATPase_c_2"/>
    <property type="match status" value="1"/>
</dbReference>
<evidence type="ECO:0000256" key="4">
    <source>
        <dbReference type="ARBA" id="ARBA00005520"/>
    </source>
</evidence>
<feature type="binding site" evidence="13">
    <location>
        <begin position="375"/>
        <end position="379"/>
    </location>
    <ligand>
        <name>GTP</name>
        <dbReference type="ChEBI" id="CHEBI:37565"/>
    </ligand>
</feature>
<dbReference type="GO" id="GO:0003935">
    <property type="term" value="F:GTP cyclohydrolase II activity"/>
    <property type="evidence" value="ECO:0007669"/>
    <property type="project" value="UniProtKB-UniRule"/>
</dbReference>
<dbReference type="SUPFAM" id="SSF142695">
    <property type="entry name" value="RibA-like"/>
    <property type="match status" value="1"/>
</dbReference>
<dbReference type="PANTHER" id="PTHR21327">
    <property type="entry name" value="GTP CYCLOHYDROLASE II-RELATED"/>
    <property type="match status" value="1"/>
</dbReference>
<keyword evidence="10 13" id="KW-0342">GTP-binding</keyword>
<dbReference type="GO" id="GO:0005829">
    <property type="term" value="C:cytosol"/>
    <property type="evidence" value="ECO:0007669"/>
    <property type="project" value="TreeGrafter"/>
</dbReference>
<comment type="pathway">
    <text evidence="3 13">Cofactor biosynthesis; riboflavin biosynthesis; 5-amino-6-(D-ribitylamino)uracil from GTP: step 1/4.</text>
</comment>
<evidence type="ECO:0000313" key="19">
    <source>
        <dbReference type="Proteomes" id="UP000292452"/>
    </source>
</evidence>
<feature type="domain" description="Histidine kinase/HSP90-like ATPase" evidence="17">
    <location>
        <begin position="21"/>
        <end position="120"/>
    </location>
</feature>
<evidence type="ECO:0000256" key="10">
    <source>
        <dbReference type="ARBA" id="ARBA00023134"/>
    </source>
</evidence>
<dbReference type="Gene3D" id="1.10.357.40">
    <property type="entry name" value="YbiA-like"/>
    <property type="match status" value="1"/>
</dbReference>
<feature type="active site" description="Nucleophile" evidence="13">
    <location>
        <position position="455"/>
    </location>
</feature>
<evidence type="ECO:0000256" key="6">
    <source>
        <dbReference type="ARBA" id="ARBA00022723"/>
    </source>
</evidence>
<evidence type="ECO:0000256" key="13">
    <source>
        <dbReference type="HAMAP-Rule" id="MF_00179"/>
    </source>
</evidence>
<comment type="cofactor">
    <cofactor evidence="13">
        <name>Zn(2+)</name>
        <dbReference type="ChEBI" id="CHEBI:29105"/>
    </cofactor>
    <text evidence="13">Binds 1 zinc ion per subunit.</text>
</comment>
<organism evidence="18 19">
    <name type="scientific">Streptomyces kasugaensis</name>
    <dbReference type="NCBI Taxonomy" id="1946"/>
    <lineage>
        <taxon>Bacteria</taxon>
        <taxon>Bacillati</taxon>
        <taxon>Actinomycetota</taxon>
        <taxon>Actinomycetes</taxon>
        <taxon>Kitasatosporales</taxon>
        <taxon>Streptomycetaceae</taxon>
        <taxon>Streptomyces</taxon>
    </lineage>
</organism>
<evidence type="ECO:0000256" key="11">
    <source>
        <dbReference type="ARBA" id="ARBA00043932"/>
    </source>
</evidence>
<dbReference type="FunFam" id="3.40.50.10990:FF:000001">
    <property type="entry name" value="Riboflavin biosynthesis protein RibBA"/>
    <property type="match status" value="1"/>
</dbReference>
<comment type="similarity">
    <text evidence="4">In the N-terminal section; belongs to the DHBP synthase family.</text>
</comment>
<feature type="binding site" evidence="13">
    <location>
        <position position="396"/>
    </location>
    <ligand>
        <name>GTP</name>
        <dbReference type="ChEBI" id="CHEBI:37565"/>
    </ligand>
</feature>
<dbReference type="InterPro" id="IPR036890">
    <property type="entry name" value="HATPase_C_sf"/>
</dbReference>
<evidence type="ECO:0000256" key="8">
    <source>
        <dbReference type="ARBA" id="ARBA00022801"/>
    </source>
</evidence>
<feature type="binding site" evidence="13">
    <location>
        <position position="393"/>
    </location>
    <ligand>
        <name>Zn(2+)</name>
        <dbReference type="ChEBI" id="CHEBI:29105"/>
        <note>catalytic</note>
    </ligand>
</feature>
<keyword evidence="19" id="KW-1185">Reference proteome</keyword>
<dbReference type="NCBIfam" id="TIGR02464">
    <property type="entry name" value="ribofla_fusion"/>
    <property type="match status" value="1"/>
</dbReference>
<evidence type="ECO:0000256" key="1">
    <source>
        <dbReference type="ARBA" id="ARBA00000022"/>
    </source>
</evidence>
<proteinExistence type="inferred from homology"/>
<protein>
    <recommendedName>
        <fullName evidence="13">GTP cyclohydrolase-2</fullName>
        <ecNumber evidence="13">3.5.4.25</ecNumber>
    </recommendedName>
    <alternativeName>
        <fullName evidence="13">GTP cyclohydrolase II</fullName>
    </alternativeName>
</protein>
<feature type="region of interest" description="Disordered" evidence="14">
    <location>
        <begin position="129"/>
        <end position="155"/>
    </location>
</feature>
<dbReference type="SUPFAM" id="SSF143990">
    <property type="entry name" value="YbiA-like"/>
    <property type="match status" value="1"/>
</dbReference>
<feature type="domain" description="GTP cyclohydrolase II" evidence="15">
    <location>
        <begin position="333"/>
        <end position="497"/>
    </location>
</feature>
<feature type="binding site" evidence="13">
    <location>
        <position position="481"/>
    </location>
    <ligand>
        <name>GTP</name>
        <dbReference type="ChEBI" id="CHEBI:37565"/>
    </ligand>
</feature>
<dbReference type="NCBIfam" id="NF001591">
    <property type="entry name" value="PRK00393.1"/>
    <property type="match status" value="1"/>
</dbReference>
<keyword evidence="7 13" id="KW-0547">Nucleotide-binding</keyword>
<evidence type="ECO:0000313" key="18">
    <source>
        <dbReference type="EMBL" id="TBO61235.1"/>
    </source>
</evidence>
<feature type="binding site" evidence="13">
    <location>
        <position position="391"/>
    </location>
    <ligand>
        <name>Zn(2+)</name>
        <dbReference type="ChEBI" id="CHEBI:29105"/>
        <note>catalytic</note>
    </ligand>
</feature>
<dbReference type="OrthoDB" id="9793111at2"/>
<dbReference type="GO" id="GO:0005525">
    <property type="term" value="F:GTP binding"/>
    <property type="evidence" value="ECO:0007669"/>
    <property type="project" value="UniProtKB-KW"/>
</dbReference>
<evidence type="ECO:0000259" key="17">
    <source>
        <dbReference type="Pfam" id="PF13581"/>
    </source>
</evidence>
<comment type="similarity">
    <text evidence="13">Belongs to the GTP cyclohydrolase II family.</text>
</comment>
<dbReference type="InterPro" id="IPR003594">
    <property type="entry name" value="HATPase_dom"/>
</dbReference>
<evidence type="ECO:0000256" key="9">
    <source>
        <dbReference type="ARBA" id="ARBA00022833"/>
    </source>
</evidence>
<keyword evidence="8 13" id="KW-0378">Hydrolase</keyword>
<dbReference type="HAMAP" id="MF_00179">
    <property type="entry name" value="RibA"/>
    <property type="match status" value="1"/>
</dbReference>
<reference evidence="18 19" key="1">
    <citation type="submission" date="2019-02" db="EMBL/GenBank/DDBJ databases">
        <title>Draft Genome Sequence of Streptomyces sp. AM-2504, identified by 16S rRNA comparative analysis as a Streptomyces Kasugaensis strain.</title>
        <authorList>
            <person name="Napolioni V."/>
            <person name="Giuliodori A.M."/>
            <person name="Spurio R."/>
            <person name="Fabbretti A."/>
        </authorList>
    </citation>
    <scope>NUCLEOTIDE SEQUENCE [LARGE SCALE GENOMIC DNA]</scope>
    <source>
        <strain evidence="18 19">AM-2504</strain>
    </source>
</reference>
<dbReference type="UniPathway" id="UPA00275">
    <property type="reaction ID" value="UER00400"/>
</dbReference>
<feature type="binding site" evidence="13">
    <location>
        <position position="441"/>
    </location>
    <ligand>
        <name>GTP</name>
        <dbReference type="ChEBI" id="CHEBI:37565"/>
    </ligand>
</feature>
<dbReference type="Gene3D" id="3.30.565.10">
    <property type="entry name" value="Histidine kinase-like ATPase, C-terminal domain"/>
    <property type="match status" value="1"/>
</dbReference>
<dbReference type="GO" id="GO:0009231">
    <property type="term" value="P:riboflavin biosynthetic process"/>
    <property type="evidence" value="ECO:0007669"/>
    <property type="project" value="UniProtKB-UniRule"/>
</dbReference>
<name>A0A4Q9I1C5_STRKA</name>
<feature type="binding site" evidence="13">
    <location>
        <position position="380"/>
    </location>
    <ligand>
        <name>Zn(2+)</name>
        <dbReference type="ChEBI" id="CHEBI:29105"/>
        <note>catalytic</note>
    </ligand>
</feature>
<keyword evidence="5 13" id="KW-0686">Riboflavin biosynthesis</keyword>
<dbReference type="EC" id="3.5.4.25" evidence="13"/>
<comment type="catalytic activity">
    <reaction evidence="12 13">
        <text>GTP + 4 H2O = 2,5-diamino-6-hydroxy-4-(5-phosphoribosylamino)-pyrimidine + formate + 2 phosphate + 3 H(+)</text>
        <dbReference type="Rhea" id="RHEA:23704"/>
        <dbReference type="ChEBI" id="CHEBI:15377"/>
        <dbReference type="ChEBI" id="CHEBI:15378"/>
        <dbReference type="ChEBI" id="CHEBI:15740"/>
        <dbReference type="ChEBI" id="CHEBI:37565"/>
        <dbReference type="ChEBI" id="CHEBI:43474"/>
        <dbReference type="ChEBI" id="CHEBI:58614"/>
        <dbReference type="EC" id="3.5.4.25"/>
    </reaction>
</comment>